<dbReference type="EMBL" id="KN880794">
    <property type="protein sequence ID" value="KIY62340.1"/>
    <property type="molecule type" value="Genomic_DNA"/>
</dbReference>
<feature type="region of interest" description="Disordered" evidence="1">
    <location>
        <begin position="198"/>
        <end position="220"/>
    </location>
</feature>
<dbReference type="Proteomes" id="UP000054007">
    <property type="component" value="Unassembled WGS sequence"/>
</dbReference>
<evidence type="ECO:0000256" key="1">
    <source>
        <dbReference type="SAM" id="MobiDB-lite"/>
    </source>
</evidence>
<reference evidence="2 3" key="1">
    <citation type="journal article" date="2015" name="Fungal Genet. Biol.">
        <title>Evolution of novel wood decay mechanisms in Agaricales revealed by the genome sequences of Fistulina hepatica and Cylindrobasidium torrendii.</title>
        <authorList>
            <person name="Floudas D."/>
            <person name="Held B.W."/>
            <person name="Riley R."/>
            <person name="Nagy L.G."/>
            <person name="Koehler G."/>
            <person name="Ransdell A.S."/>
            <person name="Younus H."/>
            <person name="Chow J."/>
            <person name="Chiniquy J."/>
            <person name="Lipzen A."/>
            <person name="Tritt A."/>
            <person name="Sun H."/>
            <person name="Haridas S."/>
            <person name="LaButti K."/>
            <person name="Ohm R.A."/>
            <person name="Kues U."/>
            <person name="Blanchette R.A."/>
            <person name="Grigoriev I.V."/>
            <person name="Minto R.E."/>
            <person name="Hibbett D.S."/>
        </authorList>
    </citation>
    <scope>NUCLEOTIDE SEQUENCE [LARGE SCALE GENOMIC DNA]</scope>
    <source>
        <strain evidence="2 3">FP15055 ss-10</strain>
    </source>
</reference>
<feature type="compositionally biased region" description="Low complexity" evidence="1">
    <location>
        <begin position="209"/>
        <end position="220"/>
    </location>
</feature>
<gene>
    <name evidence="2" type="ORF">CYLTODRAFT_361645</name>
</gene>
<sequence>MHHHSSAPSVRQGPTHPRLHLRDARDAHTLFEAVRQGFLQPITRRLNEAERAAYIRSGSVFVWEERDDESGLKRWTDGRLWGQSRMREPYLFYDEKMTSGHSKSSDTPRATAYRFVEGATRSTPSSSALLHQDRSGGAHNGLVKQSYSAYVQLSPTSAQCKWHVTAYFSYADLPHIPTISDSESLLSTIIVPSGIYRNSKSKKGSAYDSSTPSPGSSPSSVCATLPPLMTAVGGFGGLTLPRPQCSYQGRMREDQRVIHILNSKHVS</sequence>
<accession>A0A0D7AWH5</accession>
<evidence type="ECO:0008006" key="4">
    <source>
        <dbReference type="Google" id="ProtNLM"/>
    </source>
</evidence>
<keyword evidence="3" id="KW-1185">Reference proteome</keyword>
<dbReference type="Pfam" id="PF09729">
    <property type="entry name" value="Gti1_Pac2"/>
    <property type="match status" value="1"/>
</dbReference>
<dbReference type="AlphaFoldDB" id="A0A0D7AWH5"/>
<name>A0A0D7AWH5_9AGAR</name>
<protein>
    <recommendedName>
        <fullName evidence="4">cAMP-independent regulatory protein pac2</fullName>
    </recommendedName>
</protein>
<evidence type="ECO:0000313" key="2">
    <source>
        <dbReference type="EMBL" id="KIY62340.1"/>
    </source>
</evidence>
<proteinExistence type="predicted"/>
<dbReference type="InterPro" id="IPR018608">
    <property type="entry name" value="Gti1/Pac2"/>
</dbReference>
<dbReference type="GO" id="GO:0003677">
    <property type="term" value="F:DNA binding"/>
    <property type="evidence" value="ECO:0007669"/>
    <property type="project" value="TreeGrafter"/>
</dbReference>
<dbReference type="PANTHER" id="PTHR28027">
    <property type="entry name" value="TRANSCRIPTIONAL REGULATOR MIT1"/>
    <property type="match status" value="1"/>
</dbReference>
<organism evidence="2 3">
    <name type="scientific">Cylindrobasidium torrendii FP15055 ss-10</name>
    <dbReference type="NCBI Taxonomy" id="1314674"/>
    <lineage>
        <taxon>Eukaryota</taxon>
        <taxon>Fungi</taxon>
        <taxon>Dikarya</taxon>
        <taxon>Basidiomycota</taxon>
        <taxon>Agaricomycotina</taxon>
        <taxon>Agaricomycetes</taxon>
        <taxon>Agaricomycetidae</taxon>
        <taxon>Agaricales</taxon>
        <taxon>Marasmiineae</taxon>
        <taxon>Physalacriaceae</taxon>
        <taxon>Cylindrobasidium</taxon>
    </lineage>
</organism>
<dbReference type="PANTHER" id="PTHR28027:SF1">
    <property type="entry name" value="CAMP INDEPENDENT REGULATORY PROTEIN (AFU_ORTHOLOGUE AFUA_3G09640)"/>
    <property type="match status" value="1"/>
</dbReference>
<evidence type="ECO:0000313" key="3">
    <source>
        <dbReference type="Proteomes" id="UP000054007"/>
    </source>
</evidence>
<dbReference type="OrthoDB" id="5572844at2759"/>